<dbReference type="InterPro" id="IPR016918">
    <property type="entry name" value="UCP029394"/>
</dbReference>
<dbReference type="InterPro" id="IPR032710">
    <property type="entry name" value="NTF2-like_dom_sf"/>
</dbReference>
<evidence type="ECO:0000313" key="4">
    <source>
        <dbReference type="Proteomes" id="UP001448498"/>
    </source>
</evidence>
<dbReference type="EMBL" id="CP109822">
    <property type="protein sequence ID" value="XAE52562.1"/>
    <property type="molecule type" value="Genomic_DNA"/>
</dbReference>
<dbReference type="EMBL" id="CABVPX010000010">
    <property type="protein sequence ID" value="VWB62143.1"/>
    <property type="molecule type" value="Genomic_DNA"/>
</dbReference>
<sequence>MNLPNPFFKEVVDTVADIECWLSGRAGRERLATLMARFSPEFSMITMSGTVLDYAGVDALFSHGHGARPGLVIGIDELRALAVWSDGAAIGYRETQTDGEGRRTVRRSTAMFRREADGLIAWRHLHETAVAA</sequence>
<evidence type="ECO:0000313" key="2">
    <source>
        <dbReference type="EMBL" id="XAE52562.1"/>
    </source>
</evidence>
<dbReference type="RefSeq" id="WP_059237248.1">
    <property type="nucleotide sequence ID" value="NZ_CABVPX010000010.1"/>
</dbReference>
<reference evidence="1 3" key="1">
    <citation type="submission" date="2019-09" db="EMBL/GenBank/DDBJ databases">
        <authorList>
            <person name="Depoorter E."/>
        </authorList>
    </citation>
    <scope>NUCLEOTIDE SEQUENCE [LARGE SCALE GENOMIC DNA]</scope>
    <source>
        <strain evidence="1">LMG 24066</strain>
    </source>
</reference>
<dbReference type="AlphaFoldDB" id="A0A9Q9SI77"/>
<gene>
    <name evidence="1" type="ORF">BAR24066_02880</name>
    <name evidence="2" type="ORF">OHZ10_23855</name>
</gene>
<evidence type="ECO:0000313" key="3">
    <source>
        <dbReference type="Proteomes" id="UP000494172"/>
    </source>
</evidence>
<reference evidence="2 4" key="2">
    <citation type="submission" date="2022-10" db="EMBL/GenBank/DDBJ databases">
        <title>Genomic of Burkholderia cepacia PN-1.</title>
        <authorList>
            <person name="Yang Y."/>
            <person name="Guan H."/>
            <person name="Huang J."/>
        </authorList>
    </citation>
    <scope>NUCLEOTIDE SEQUENCE [LARGE SCALE GENOMIC DNA]</scope>
    <source>
        <strain evidence="2 4">PN-1</strain>
    </source>
</reference>
<name>A0A9Q9SI77_9BURK</name>
<dbReference type="SUPFAM" id="SSF54427">
    <property type="entry name" value="NTF2-like"/>
    <property type="match status" value="1"/>
</dbReference>
<dbReference type="PIRSF" id="PIRSF029394">
    <property type="entry name" value="UCP029394"/>
    <property type="match status" value="1"/>
</dbReference>
<proteinExistence type="predicted"/>
<dbReference type="Proteomes" id="UP001448498">
    <property type="component" value="Chromosome 3"/>
</dbReference>
<dbReference type="Proteomes" id="UP000494172">
    <property type="component" value="Unassembled WGS sequence"/>
</dbReference>
<protein>
    <submittedName>
        <fullName evidence="2">DUF4440 domain-containing protein</fullName>
    </submittedName>
    <submittedName>
        <fullName evidence="1">Polyketide cyclase</fullName>
    </submittedName>
</protein>
<keyword evidence="4" id="KW-1185">Reference proteome</keyword>
<dbReference type="Gene3D" id="3.10.450.50">
    <property type="match status" value="1"/>
</dbReference>
<accession>A0A9Q9SI77</accession>
<evidence type="ECO:0000313" key="1">
    <source>
        <dbReference type="EMBL" id="VWB62143.1"/>
    </source>
</evidence>
<organism evidence="1 3">
    <name type="scientific">Burkholderia arboris</name>
    <dbReference type="NCBI Taxonomy" id="488730"/>
    <lineage>
        <taxon>Bacteria</taxon>
        <taxon>Pseudomonadati</taxon>
        <taxon>Pseudomonadota</taxon>
        <taxon>Betaproteobacteria</taxon>
        <taxon>Burkholderiales</taxon>
        <taxon>Burkholderiaceae</taxon>
        <taxon>Burkholderia</taxon>
        <taxon>Burkholderia cepacia complex</taxon>
    </lineage>
</organism>